<reference evidence="1 2" key="1">
    <citation type="submission" date="2016-10" db="EMBL/GenBank/DDBJ databases">
        <authorList>
            <person name="de Groot N.N."/>
        </authorList>
    </citation>
    <scope>NUCLEOTIDE SEQUENCE [LARGE SCALE GENOMIC DNA]</scope>
    <source>
        <strain evidence="1 2">DSM 373</strain>
    </source>
</reference>
<organism evidence="1 2">
    <name type="scientific">Azotobacter beijerinckii</name>
    <dbReference type="NCBI Taxonomy" id="170623"/>
    <lineage>
        <taxon>Bacteria</taxon>
        <taxon>Pseudomonadati</taxon>
        <taxon>Pseudomonadota</taxon>
        <taxon>Gammaproteobacteria</taxon>
        <taxon>Pseudomonadales</taxon>
        <taxon>Pseudomonadaceae</taxon>
        <taxon>Azotobacter</taxon>
    </lineage>
</organism>
<proteinExistence type="predicted"/>
<evidence type="ECO:0000313" key="1">
    <source>
        <dbReference type="EMBL" id="SEI48437.1"/>
    </source>
</evidence>
<evidence type="ECO:0000313" key="2">
    <source>
        <dbReference type="Proteomes" id="UP000199250"/>
    </source>
</evidence>
<dbReference type="EMBL" id="FNYQ01000005">
    <property type="protein sequence ID" value="SEI48437.1"/>
    <property type="molecule type" value="Genomic_DNA"/>
</dbReference>
<dbReference type="AlphaFoldDB" id="A0A1H6R7C9"/>
<dbReference type="RefSeq" id="WP_090729668.1">
    <property type="nucleotide sequence ID" value="NZ_FNYQ01000005.1"/>
</dbReference>
<sequence>MGAGIPGFHGRIDPSRDNLSADEAEMLVARFVMLTERGAPIPPDLQAFILAGLRRQLLDGSGGWTGRTRGRPSNDDDERAEWAKMRAWYCFHLAPEFADLPKVTGDRGRAAAVGEHLGLSESTVKRHVRGFAESGFAYLHLPEGDAVTAQRRKAHADTMNMEKARLFCALWLGLSDGEEALAPPTGGPVDILASWARQADHPRPAPAPSPAEIKAREIVAFWRPQPRR</sequence>
<protein>
    <submittedName>
        <fullName evidence="1">Uncharacterized protein</fullName>
    </submittedName>
</protein>
<gene>
    <name evidence="1" type="ORF">SAMN04244572_00500</name>
</gene>
<accession>A0A1H6R7C9</accession>
<dbReference type="OrthoDB" id="9882251at2"/>
<dbReference type="Proteomes" id="UP000199250">
    <property type="component" value="Unassembled WGS sequence"/>
</dbReference>
<name>A0A1H6R7C9_9GAMM</name>